<evidence type="ECO:0000256" key="5">
    <source>
        <dbReference type="ARBA" id="ARBA00023322"/>
    </source>
</evidence>
<dbReference type="GO" id="GO:0003100">
    <property type="term" value="P:regulation of systemic arterial blood pressure by endothelin"/>
    <property type="evidence" value="ECO:0007669"/>
    <property type="project" value="TreeGrafter"/>
</dbReference>
<feature type="chain" id="PRO_5009096599" description="Endothelin-1" evidence="9">
    <location>
        <begin position="20"/>
        <end position="118"/>
    </location>
</feature>
<evidence type="ECO:0000259" key="10">
    <source>
        <dbReference type="SMART" id="SM00272"/>
    </source>
</evidence>
<dbReference type="InterPro" id="IPR019764">
    <property type="entry name" value="Endothelin_toxin_CS"/>
</dbReference>
<reference evidence="11" key="2">
    <citation type="submission" date="2016-02" db="EMBL/GenBank/DDBJ databases">
        <authorList>
            <person name="Wen L."/>
            <person name="He K."/>
            <person name="Yang H."/>
        </authorList>
    </citation>
    <scope>NUCLEOTIDE SEQUENCE</scope>
</reference>
<proteinExistence type="evidence at transcript level"/>
<organism evidence="11">
    <name type="scientific">Petromyzon marinus</name>
    <name type="common">Sea lamprey</name>
    <dbReference type="NCBI Taxonomy" id="7757"/>
    <lineage>
        <taxon>Eukaryota</taxon>
        <taxon>Metazoa</taxon>
        <taxon>Chordata</taxon>
        <taxon>Craniata</taxon>
        <taxon>Vertebrata</taxon>
        <taxon>Cyclostomata</taxon>
        <taxon>Hyperoartia</taxon>
        <taxon>Petromyzontiformes</taxon>
        <taxon>Petromyzontidae</taxon>
        <taxon>Petromyzon</taxon>
    </lineage>
</organism>
<dbReference type="GO" id="GO:0006874">
    <property type="term" value="P:intracellular calcium ion homeostasis"/>
    <property type="evidence" value="ECO:0007669"/>
    <property type="project" value="TreeGrafter"/>
</dbReference>
<dbReference type="AlphaFoldDB" id="A0A1D6Y8M0"/>
<dbReference type="InterPro" id="IPR020475">
    <property type="entry name" value="Endothelin"/>
</dbReference>
<protein>
    <recommendedName>
        <fullName evidence="6">Endothelin-1</fullName>
    </recommendedName>
</protein>
<evidence type="ECO:0000313" key="11">
    <source>
        <dbReference type="EMBL" id="AME28952.1"/>
    </source>
</evidence>
<comment type="subcellular location">
    <subcellularLocation>
        <location evidence="1">Secreted</location>
    </subcellularLocation>
</comment>
<dbReference type="PRINTS" id="PR00365">
    <property type="entry name" value="ENDOTHELIN"/>
</dbReference>
<dbReference type="Pfam" id="PF00322">
    <property type="entry name" value="Endothelin"/>
    <property type="match status" value="1"/>
</dbReference>
<dbReference type="GO" id="GO:0005615">
    <property type="term" value="C:extracellular space"/>
    <property type="evidence" value="ECO:0007669"/>
    <property type="project" value="TreeGrafter"/>
</dbReference>
<evidence type="ECO:0000256" key="1">
    <source>
        <dbReference type="ARBA" id="ARBA00004613"/>
    </source>
</evidence>
<evidence type="ECO:0000256" key="3">
    <source>
        <dbReference type="ARBA" id="ARBA00022525"/>
    </source>
</evidence>
<keyword evidence="5" id="KW-0839">Vasoconstrictor</keyword>
<dbReference type="GO" id="GO:0031707">
    <property type="term" value="F:endothelin A receptor binding"/>
    <property type="evidence" value="ECO:0007669"/>
    <property type="project" value="TreeGrafter"/>
</dbReference>
<evidence type="ECO:0000256" key="4">
    <source>
        <dbReference type="ARBA" id="ARBA00022858"/>
    </source>
</evidence>
<keyword evidence="9" id="KW-0732">Signal</keyword>
<dbReference type="InterPro" id="IPR001928">
    <property type="entry name" value="Endothln-like_toxin"/>
</dbReference>
<name>A0A1D6Y8M0_PETMA</name>
<evidence type="ECO:0000256" key="8">
    <source>
        <dbReference type="SAM" id="MobiDB-lite"/>
    </source>
</evidence>
<comment type="function">
    <text evidence="7">Endothelins are endothelium-derived vasoconstrictor peptides. Probable ligand for G-protein coupled receptors EDNRA and EDNRB which activates PTK2B, BCAR1, BCAR3 and, GTPases RAP1 and RHOA cascade in glomerular mesangial cells. Also binds the DEAR/FBXW7-AS1 receptor. Promotes mesenteric arterial wall remodeling via activation of ROCK signaling and subsequent colocalization of NFATC3 with F-actin filaments. NFATC3 then translocates to the nucleus where it subsequently promotes the transcription of the smooth muscle hypertrophy and differentiation marker ACTA2.</text>
</comment>
<feature type="signal peptide" evidence="9">
    <location>
        <begin position="1"/>
        <end position="19"/>
    </location>
</feature>
<evidence type="ECO:0000256" key="6">
    <source>
        <dbReference type="ARBA" id="ARBA00040197"/>
    </source>
</evidence>
<dbReference type="GO" id="GO:0005179">
    <property type="term" value="F:hormone activity"/>
    <property type="evidence" value="ECO:0007669"/>
    <property type="project" value="TreeGrafter"/>
</dbReference>
<dbReference type="PANTHER" id="PTHR13874">
    <property type="entry name" value="ENDOTHELIN"/>
    <property type="match status" value="1"/>
</dbReference>
<sequence>MRLCLYAALVSALVAQLLAGDAAAAGGPAAGRTRTKRCSCATFLDRECIYYCHLDIIWVNSPERCRTASAAEADRAATWIPGTPAGLAASASVPPTAPAEREAAEEQMKEEQQQQQQQ</sequence>
<dbReference type="EMBL" id="KU680737">
    <property type="protein sequence ID" value="AME28952.1"/>
    <property type="molecule type" value="mRNA"/>
</dbReference>
<dbReference type="GO" id="GO:0019229">
    <property type="term" value="P:regulation of vasoconstriction"/>
    <property type="evidence" value="ECO:0007669"/>
    <property type="project" value="InterPro"/>
</dbReference>
<accession>A0A1D6Y8M0</accession>
<dbReference type="GO" id="GO:0031708">
    <property type="term" value="F:endothelin B receptor binding"/>
    <property type="evidence" value="ECO:0007669"/>
    <property type="project" value="TreeGrafter"/>
</dbReference>
<gene>
    <name evidence="11" type="primary">ednC</name>
</gene>
<reference evidence="11" key="1">
    <citation type="journal article" date="2016" name="Sci. Rep.">
        <title>Embryonic expression of endothelins and their receptors in lamprey and frog reveals stem vertebrate origins of complex Endothelin signaling.</title>
        <authorList>
            <person name="Square T."/>
            <person name="Jandzik D."/>
            <person name="Cattell M."/>
            <person name="Hansen A."/>
            <person name="Medeiros D.M."/>
        </authorList>
    </citation>
    <scope>NUCLEOTIDE SEQUENCE</scope>
</reference>
<dbReference type="PANTHER" id="PTHR13874:SF10">
    <property type="entry name" value="ENDOTHELIN-1"/>
    <property type="match status" value="1"/>
</dbReference>
<keyword evidence="3" id="KW-0964">Secreted</keyword>
<dbReference type="PROSITE" id="PS00270">
    <property type="entry name" value="ENDOTHELIN"/>
    <property type="match status" value="1"/>
</dbReference>
<feature type="compositionally biased region" description="Basic and acidic residues" evidence="8">
    <location>
        <begin position="99"/>
        <end position="112"/>
    </location>
</feature>
<evidence type="ECO:0000256" key="9">
    <source>
        <dbReference type="SAM" id="SignalP"/>
    </source>
</evidence>
<evidence type="ECO:0000256" key="7">
    <source>
        <dbReference type="ARBA" id="ARBA00046081"/>
    </source>
</evidence>
<comment type="similarity">
    <text evidence="2">Belongs to the endothelin/sarafotoxin family.</text>
</comment>
<dbReference type="GO" id="GO:0014826">
    <property type="term" value="P:vein smooth muscle contraction"/>
    <property type="evidence" value="ECO:0007669"/>
    <property type="project" value="TreeGrafter"/>
</dbReference>
<feature type="non-terminal residue" evidence="11">
    <location>
        <position position="118"/>
    </location>
</feature>
<keyword evidence="4" id="KW-0838">Vasoactive</keyword>
<evidence type="ECO:0000256" key="2">
    <source>
        <dbReference type="ARBA" id="ARBA00010959"/>
    </source>
</evidence>
<dbReference type="SMART" id="SM00272">
    <property type="entry name" value="END"/>
    <property type="match status" value="1"/>
</dbReference>
<feature type="region of interest" description="Disordered" evidence="8">
    <location>
        <begin position="85"/>
        <end position="118"/>
    </location>
</feature>
<feature type="domain" description="Endothelin-like toxin" evidence="10">
    <location>
        <begin position="37"/>
        <end position="58"/>
    </location>
</feature>